<dbReference type="SMART" id="SM00889">
    <property type="entry name" value="EFG_IV"/>
    <property type="match status" value="1"/>
</dbReference>
<dbReference type="GO" id="GO:0032790">
    <property type="term" value="P:ribosome disassembly"/>
    <property type="evidence" value="ECO:0007669"/>
    <property type="project" value="TreeGrafter"/>
</dbReference>
<dbReference type="Proteomes" id="UP000184394">
    <property type="component" value="Unassembled WGS sequence"/>
</dbReference>
<dbReference type="Pfam" id="PF00679">
    <property type="entry name" value="EFG_C"/>
    <property type="match status" value="1"/>
</dbReference>
<dbReference type="Gene3D" id="3.30.70.240">
    <property type="match status" value="1"/>
</dbReference>
<keyword evidence="4" id="KW-0251">Elongation factor</keyword>
<dbReference type="GO" id="GO:0005525">
    <property type="term" value="F:GTP binding"/>
    <property type="evidence" value="ECO:0007669"/>
    <property type="project" value="UniProtKB-KW"/>
</dbReference>
<dbReference type="Gene3D" id="3.40.50.300">
    <property type="entry name" value="P-loop containing nucleotide triphosphate hydrolases"/>
    <property type="match status" value="1"/>
</dbReference>
<dbReference type="InterPro" id="IPR053905">
    <property type="entry name" value="EF-G-like_DII"/>
</dbReference>
<evidence type="ECO:0000313" key="4">
    <source>
        <dbReference type="EMBL" id="SHM66019.1"/>
    </source>
</evidence>
<dbReference type="SUPFAM" id="SSF52540">
    <property type="entry name" value="P-loop containing nucleoside triphosphate hydrolases"/>
    <property type="match status" value="1"/>
</dbReference>
<dbReference type="Gene3D" id="2.40.30.10">
    <property type="entry name" value="Translation factors"/>
    <property type="match status" value="1"/>
</dbReference>
<dbReference type="Gene3D" id="3.30.230.10">
    <property type="match status" value="1"/>
</dbReference>
<dbReference type="Pfam" id="PF00009">
    <property type="entry name" value="GTP_EFTU"/>
    <property type="match status" value="1"/>
</dbReference>
<dbReference type="CDD" id="cd04088">
    <property type="entry name" value="EFG_mtEFG_II"/>
    <property type="match status" value="1"/>
</dbReference>
<dbReference type="InterPro" id="IPR000795">
    <property type="entry name" value="T_Tr_GTP-bd_dom"/>
</dbReference>
<dbReference type="NCBIfam" id="TIGR00231">
    <property type="entry name" value="small_GTP"/>
    <property type="match status" value="1"/>
</dbReference>
<dbReference type="InterPro" id="IPR000640">
    <property type="entry name" value="EFG_V-like"/>
</dbReference>
<gene>
    <name evidence="4" type="ORF">SAMN04487860_10961</name>
</gene>
<dbReference type="SUPFAM" id="SSF54980">
    <property type="entry name" value="EF-G C-terminal domain-like"/>
    <property type="match status" value="2"/>
</dbReference>
<organism evidence="4 5">
    <name type="scientific">Ruminococcus flavefaciens</name>
    <dbReference type="NCBI Taxonomy" id="1265"/>
    <lineage>
        <taxon>Bacteria</taxon>
        <taxon>Bacillati</taxon>
        <taxon>Bacillota</taxon>
        <taxon>Clostridia</taxon>
        <taxon>Eubacteriales</taxon>
        <taxon>Oscillospiraceae</taxon>
        <taxon>Ruminococcus</taxon>
    </lineage>
</organism>
<evidence type="ECO:0000256" key="2">
    <source>
        <dbReference type="ARBA" id="ARBA00023134"/>
    </source>
</evidence>
<dbReference type="GO" id="GO:0003746">
    <property type="term" value="F:translation elongation factor activity"/>
    <property type="evidence" value="ECO:0007669"/>
    <property type="project" value="UniProtKB-KW"/>
</dbReference>
<evidence type="ECO:0000313" key="5">
    <source>
        <dbReference type="Proteomes" id="UP000184394"/>
    </source>
</evidence>
<dbReference type="SMART" id="SM00838">
    <property type="entry name" value="EFG_C"/>
    <property type="match status" value="1"/>
</dbReference>
<proteinExistence type="predicted"/>
<dbReference type="InterPro" id="IPR047872">
    <property type="entry name" value="EFG_IV"/>
</dbReference>
<dbReference type="EMBL" id="FRCT01000009">
    <property type="protein sequence ID" value="SHM66019.1"/>
    <property type="molecule type" value="Genomic_DNA"/>
</dbReference>
<dbReference type="NCBIfam" id="NF009379">
    <property type="entry name" value="PRK12740.1-3"/>
    <property type="match status" value="1"/>
</dbReference>
<dbReference type="NCBIfam" id="NF009891">
    <property type="entry name" value="PRK13351.1-1"/>
    <property type="match status" value="1"/>
</dbReference>
<dbReference type="FunFam" id="3.30.70.240:FF:000001">
    <property type="entry name" value="Elongation factor G"/>
    <property type="match status" value="1"/>
</dbReference>
<reference evidence="4 5" key="1">
    <citation type="submission" date="2016-11" db="EMBL/GenBank/DDBJ databases">
        <authorList>
            <person name="Jaros S."/>
            <person name="Januszkiewicz K."/>
            <person name="Wedrychowicz H."/>
        </authorList>
    </citation>
    <scope>NUCLEOTIDE SEQUENCE [LARGE SCALE GENOMIC DNA]</scope>
    <source>
        <strain evidence="4 5">Y1</strain>
    </source>
</reference>
<evidence type="ECO:0000256" key="1">
    <source>
        <dbReference type="ARBA" id="ARBA00022741"/>
    </source>
</evidence>
<dbReference type="PANTHER" id="PTHR43261:SF6">
    <property type="entry name" value="ELONGATION FACTOR G-LIKE PROTEIN"/>
    <property type="match status" value="1"/>
</dbReference>
<dbReference type="Pfam" id="PF14492">
    <property type="entry name" value="EFG_III"/>
    <property type="match status" value="1"/>
</dbReference>
<dbReference type="Gene3D" id="3.30.70.870">
    <property type="entry name" value="Elongation Factor G (Translational Gtpase), domain 3"/>
    <property type="match status" value="1"/>
</dbReference>
<dbReference type="RefSeq" id="WP_072951260.1">
    <property type="nucleotide sequence ID" value="NZ_FRCT01000009.1"/>
</dbReference>
<dbReference type="InterPro" id="IPR005517">
    <property type="entry name" value="Transl_elong_EFG/EF2_IV"/>
</dbReference>
<dbReference type="InterPro" id="IPR041095">
    <property type="entry name" value="EFG_II"/>
</dbReference>
<dbReference type="GO" id="GO:0003924">
    <property type="term" value="F:GTPase activity"/>
    <property type="evidence" value="ECO:0007669"/>
    <property type="project" value="InterPro"/>
</dbReference>
<dbReference type="CDD" id="cd03713">
    <property type="entry name" value="EFG_mtEFG_C"/>
    <property type="match status" value="1"/>
</dbReference>
<dbReference type="OrthoDB" id="9804431at2"/>
<evidence type="ECO:0000259" key="3">
    <source>
        <dbReference type="PROSITE" id="PS51722"/>
    </source>
</evidence>
<dbReference type="InterPro" id="IPR027417">
    <property type="entry name" value="P-loop_NTPase"/>
</dbReference>
<protein>
    <submittedName>
        <fullName evidence="4">Translation elongation factor 2 (EF-2/EF-G)</fullName>
    </submittedName>
</protein>
<dbReference type="InterPro" id="IPR005225">
    <property type="entry name" value="Small_GTP-bd"/>
</dbReference>
<keyword evidence="2" id="KW-0342">GTP-binding</keyword>
<keyword evidence="1" id="KW-0547">Nucleotide-binding</keyword>
<dbReference type="NCBIfam" id="NF009381">
    <property type="entry name" value="PRK12740.1-5"/>
    <property type="match status" value="1"/>
</dbReference>
<dbReference type="InterPro" id="IPR020568">
    <property type="entry name" value="Ribosomal_Su5_D2-typ_SF"/>
</dbReference>
<dbReference type="InterPro" id="IPR035649">
    <property type="entry name" value="EFG_V"/>
</dbReference>
<dbReference type="FunFam" id="3.30.230.10:FF:000003">
    <property type="entry name" value="Elongation factor G"/>
    <property type="match status" value="1"/>
</dbReference>
<dbReference type="CDD" id="cd16262">
    <property type="entry name" value="EFG_III"/>
    <property type="match status" value="1"/>
</dbReference>
<dbReference type="PANTHER" id="PTHR43261">
    <property type="entry name" value="TRANSLATION ELONGATION FACTOR G-RELATED"/>
    <property type="match status" value="1"/>
</dbReference>
<keyword evidence="4" id="KW-0648">Protein biosynthesis</keyword>
<dbReference type="InterPro" id="IPR009000">
    <property type="entry name" value="Transl_B-barrel_sf"/>
</dbReference>
<dbReference type="CDD" id="cd01434">
    <property type="entry name" value="EFG_mtEFG1_IV"/>
    <property type="match status" value="1"/>
</dbReference>
<dbReference type="PROSITE" id="PS51722">
    <property type="entry name" value="G_TR_2"/>
    <property type="match status" value="1"/>
</dbReference>
<dbReference type="SUPFAM" id="SSF50447">
    <property type="entry name" value="Translation proteins"/>
    <property type="match status" value="1"/>
</dbReference>
<accession>A0A1M7KKS2</accession>
<name>A0A1M7KKS2_RUMFL</name>
<dbReference type="Pfam" id="PF22042">
    <property type="entry name" value="EF-G_D2"/>
    <property type="match status" value="1"/>
</dbReference>
<dbReference type="Pfam" id="PF03764">
    <property type="entry name" value="EFG_IV"/>
    <property type="match status" value="1"/>
</dbReference>
<sequence>MKEYDVNKVKNIAFAGHNGSGKTSLAEAILYKAGASDRLGKTADGTTVCDYDPEEIKRKISIGTALASFEYNDLKVNLLDTPGLFDFAAEMIEGIRASDTVMITVSAKSGVKVGARKAYEEAVKQGKSKMFVVTKIDDKDANFFNVLTELKTVFGPTVCPVVVPVISNGQIVEYVNLIEMKCYKYDAKGNAIETDMPTAEISEKFEYRVDGLVAAVSEAVAETSEELMEKFFEGEAFTQKELIDGIHDGMNRGVITPVVCTSAVDLAGIDMLLKEIELLLPSPNEVYAAEAYTATKDVTEVKCEVSDPLSAFVFKTVADPFVGKMSFIRVMSGKLSANCEVINSTTGGAEKIGKLYNLCGKKQTEVQTAYAGDIVVASKISANTGDTLSDSSRVVEFANMEFPRPCYSMAVKAKAQGDEAKISSSMQRLIEEDPTLTYEQDETTKEQILSGLGEQHIEVAAAKLKSKFGVEVNLTVPKIAYKETIRKKVKVQGRHKKQSGGHGQFGDVWIEFEPCVSDTLIFEEKIFGGAVPKNYFPAVQKGLEESVKKGVLAGCPVVGLKAILVDGSYHPVDSSEMAFKTAASIAYKEGLRQADPVMLEPIGELKVVAPDENTGDIMGELNKRRGRVLGMEPVGNGNTMIQAEVPMREMHDFAMYLRQTTRGLGSFTLDFVRYEQLPANLLTEVISAVGADEA</sequence>
<dbReference type="InterPro" id="IPR035647">
    <property type="entry name" value="EFG_III/V"/>
</dbReference>
<feature type="domain" description="Tr-type G" evidence="3">
    <location>
        <begin position="7"/>
        <end position="284"/>
    </location>
</feature>
<dbReference type="InterPro" id="IPR014721">
    <property type="entry name" value="Ribsml_uS5_D2-typ_fold_subgr"/>
</dbReference>
<dbReference type="AlphaFoldDB" id="A0A1M7KKS2"/>
<dbReference type="SUPFAM" id="SSF54211">
    <property type="entry name" value="Ribosomal protein S5 domain 2-like"/>
    <property type="match status" value="1"/>
</dbReference>
<dbReference type="InterPro" id="IPR009022">
    <property type="entry name" value="EFG_III"/>
</dbReference>